<feature type="transmembrane region" description="Helical" evidence="1">
    <location>
        <begin position="195"/>
        <end position="216"/>
    </location>
</feature>
<keyword evidence="1" id="KW-0812">Transmembrane</keyword>
<feature type="transmembrane region" description="Helical" evidence="1">
    <location>
        <begin position="161"/>
        <end position="183"/>
    </location>
</feature>
<feature type="transmembrane region" description="Helical" evidence="1">
    <location>
        <begin position="297"/>
        <end position="318"/>
    </location>
</feature>
<evidence type="ECO:0000313" key="3">
    <source>
        <dbReference type="EMBL" id="HIR92927.1"/>
    </source>
</evidence>
<proteinExistence type="predicted"/>
<dbReference type="Pfam" id="PF20047">
    <property type="entry name" value="DUF6449"/>
    <property type="match status" value="1"/>
</dbReference>
<name>A0A9D1EJ52_9FIRM</name>
<evidence type="ECO:0000259" key="2">
    <source>
        <dbReference type="Pfam" id="PF20047"/>
    </source>
</evidence>
<keyword evidence="1" id="KW-0472">Membrane</keyword>
<feature type="transmembrane region" description="Helical" evidence="1">
    <location>
        <begin position="135"/>
        <end position="155"/>
    </location>
</feature>
<reference evidence="3" key="2">
    <citation type="journal article" date="2021" name="PeerJ">
        <title>Extensive microbial diversity within the chicken gut microbiome revealed by metagenomics and culture.</title>
        <authorList>
            <person name="Gilroy R."/>
            <person name="Ravi A."/>
            <person name="Getino M."/>
            <person name="Pursley I."/>
            <person name="Horton D.L."/>
            <person name="Alikhan N.F."/>
            <person name="Baker D."/>
            <person name="Gharbi K."/>
            <person name="Hall N."/>
            <person name="Watson M."/>
            <person name="Adriaenssens E.M."/>
            <person name="Foster-Nyarko E."/>
            <person name="Jarju S."/>
            <person name="Secka A."/>
            <person name="Antonio M."/>
            <person name="Oren A."/>
            <person name="Chaudhuri R.R."/>
            <person name="La Ragione R."/>
            <person name="Hildebrand F."/>
            <person name="Pallen M.J."/>
        </authorList>
    </citation>
    <scope>NUCLEOTIDE SEQUENCE</scope>
    <source>
        <strain evidence="3">ChiSxjej1B13-7041</strain>
    </source>
</reference>
<protein>
    <submittedName>
        <fullName evidence="3">Tetraspanin family protein</fullName>
    </submittedName>
</protein>
<dbReference type="AlphaFoldDB" id="A0A9D1EJ52"/>
<feature type="transmembrane region" description="Helical" evidence="1">
    <location>
        <begin position="256"/>
        <end position="277"/>
    </location>
</feature>
<dbReference type="InterPro" id="IPR045611">
    <property type="entry name" value="DUF6449"/>
</dbReference>
<organism evidence="3 4">
    <name type="scientific">Candidatus Egerieimonas intestinavium</name>
    <dbReference type="NCBI Taxonomy" id="2840777"/>
    <lineage>
        <taxon>Bacteria</taxon>
        <taxon>Bacillati</taxon>
        <taxon>Bacillota</taxon>
        <taxon>Clostridia</taxon>
        <taxon>Lachnospirales</taxon>
        <taxon>Lachnospiraceae</taxon>
        <taxon>Lachnospiraceae incertae sedis</taxon>
        <taxon>Candidatus Egerieimonas</taxon>
    </lineage>
</organism>
<reference evidence="3" key="1">
    <citation type="submission" date="2020-10" db="EMBL/GenBank/DDBJ databases">
        <authorList>
            <person name="Gilroy R."/>
        </authorList>
    </citation>
    <scope>NUCLEOTIDE SEQUENCE</scope>
    <source>
        <strain evidence="3">ChiSxjej1B13-7041</strain>
    </source>
</reference>
<accession>A0A9D1EJ52</accession>
<feature type="transmembrane region" description="Helical" evidence="1">
    <location>
        <begin position="357"/>
        <end position="375"/>
    </location>
</feature>
<dbReference type="Proteomes" id="UP000886841">
    <property type="component" value="Unassembled WGS sequence"/>
</dbReference>
<feature type="transmembrane region" description="Helical" evidence="1">
    <location>
        <begin position="324"/>
        <end position="345"/>
    </location>
</feature>
<comment type="caution">
    <text evidence="3">The sequence shown here is derived from an EMBL/GenBank/DDBJ whole genome shotgun (WGS) entry which is preliminary data.</text>
</comment>
<gene>
    <name evidence="3" type="ORF">IAB98_05875</name>
</gene>
<feature type="domain" description="DUF6449" evidence="2">
    <location>
        <begin position="463"/>
        <end position="552"/>
    </location>
</feature>
<feature type="transmembrane region" description="Helical" evidence="1">
    <location>
        <begin position="86"/>
        <end position="107"/>
    </location>
</feature>
<dbReference type="EMBL" id="DVHU01000054">
    <property type="protein sequence ID" value="HIR92927.1"/>
    <property type="molecule type" value="Genomic_DNA"/>
</dbReference>
<keyword evidence="1" id="KW-1133">Transmembrane helix</keyword>
<sequence>MTSKVSFFKMVKSECTRRLWLLTILAVLFAGALPVAGLMQLQRYDPSGYEIIEEEAAPSDAANVREERRIQEIRESMEEIVGKNNSAVSCITLAGALLAGISGFAYLHSRKKTDLFHSIPVRRERLFLVQQTSGFILYLLPLLGAYLLALLVGAIKGALWAGTWLAALKGLAFQILSFFLAYETVVLGMMLTGKLLVAVLGIVVLFGYFPATAAILDTYMNFFRTYIGSGKLLWRWLEYLTPLYPLYWADQTAGSAWALLIFLLAGALLMGASLLLYRIRRTEAAEQSMAFPRSQAVIKWLLVLPFSLAGGIIMSQVAMREDSLWMFFGILVGVVLISGIVEVVYSYDFRRAFSHRIQMLLMAVLALGVGSIFRFDLLGYDTWLPGEDQVESMAVSSWRWTSDNSYWEAEGNDFRYQDRSEYLLEHMKITDFEGLYQMAREGAESTRSEYGNSGDKSYICIRYNLKNGSTAERQYEVSDETLDTAMEQLVCTREYQEAAYQILTLEPQIYREMSVRDRFDKRMAYEEEQELIQEVVEAYREDLRAQELESWKRAEFLGILNLTAGREAWKAEWAYPIDSTFTHTLEALENMGIQLLPLAQESVSQIRVIDYASNEELVISSPEEIQELLPLLEQERNGWGGYEIQQENLGFRVIREEENQEVYAYLQEDAQLPEFFAARLDKN</sequence>
<evidence type="ECO:0000256" key="1">
    <source>
        <dbReference type="SAM" id="Phobius"/>
    </source>
</evidence>
<evidence type="ECO:0000313" key="4">
    <source>
        <dbReference type="Proteomes" id="UP000886841"/>
    </source>
</evidence>